<dbReference type="Gene3D" id="3.20.20.140">
    <property type="entry name" value="Metal-dependent hydrolases"/>
    <property type="match status" value="2"/>
</dbReference>
<dbReference type="InterPro" id="IPR032466">
    <property type="entry name" value="Metal_Hydrolase"/>
</dbReference>
<keyword evidence="3" id="KW-1185">Reference proteome</keyword>
<dbReference type="Gene3D" id="2.30.40.10">
    <property type="entry name" value="Urease, subunit C, domain 1"/>
    <property type="match status" value="1"/>
</dbReference>
<dbReference type="Gene3D" id="3.10.310.70">
    <property type="match status" value="1"/>
</dbReference>
<dbReference type="RefSeq" id="WP_344987965.1">
    <property type="nucleotide sequence ID" value="NZ_BAABCD010000002.1"/>
</dbReference>
<accession>A0ABV9PPG0</accession>
<evidence type="ECO:0000259" key="1">
    <source>
        <dbReference type="Pfam" id="PF07969"/>
    </source>
</evidence>
<organism evidence="2 3">
    <name type="scientific">Dietzia aurantiaca</name>
    <dbReference type="NCBI Taxonomy" id="983873"/>
    <lineage>
        <taxon>Bacteria</taxon>
        <taxon>Bacillati</taxon>
        <taxon>Actinomycetota</taxon>
        <taxon>Actinomycetes</taxon>
        <taxon>Mycobacteriales</taxon>
        <taxon>Dietziaceae</taxon>
        <taxon>Dietzia</taxon>
    </lineage>
</organism>
<name>A0ABV9PPG0_9ACTN</name>
<evidence type="ECO:0000313" key="2">
    <source>
        <dbReference type="EMBL" id="MFC4754140.1"/>
    </source>
</evidence>
<dbReference type="InterPro" id="IPR013108">
    <property type="entry name" value="Amidohydro_3"/>
</dbReference>
<dbReference type="Pfam" id="PF07969">
    <property type="entry name" value="Amidohydro_3"/>
    <property type="match status" value="1"/>
</dbReference>
<protein>
    <submittedName>
        <fullName evidence="2">Amidohydrolase family protein</fullName>
    </submittedName>
</protein>
<dbReference type="EMBL" id="JBHSHP010000012">
    <property type="protein sequence ID" value="MFC4754140.1"/>
    <property type="molecule type" value="Genomic_DNA"/>
</dbReference>
<dbReference type="SUPFAM" id="SSF51556">
    <property type="entry name" value="Metallo-dependent hydrolases"/>
    <property type="match status" value="1"/>
</dbReference>
<comment type="caution">
    <text evidence="2">The sequence shown here is derived from an EMBL/GenBank/DDBJ whole genome shotgun (WGS) entry which is preliminary data.</text>
</comment>
<feature type="domain" description="Amidohydrolase 3" evidence="1">
    <location>
        <begin position="52"/>
        <end position="475"/>
    </location>
</feature>
<dbReference type="Proteomes" id="UP001595836">
    <property type="component" value="Unassembled WGS sequence"/>
</dbReference>
<evidence type="ECO:0000313" key="3">
    <source>
        <dbReference type="Proteomes" id="UP001595836"/>
    </source>
</evidence>
<dbReference type="PANTHER" id="PTHR22642">
    <property type="entry name" value="IMIDAZOLONEPROPIONASE"/>
    <property type="match status" value="1"/>
</dbReference>
<sequence>MTIPAAGILFREVEVRGRIVDVRTRGPRVVEIGERLDPRGGGGTRSEDLFECGGAALLPGLHDHHLHLHAMAAARQSVAVGPPAVTDRDGLVAALRAAASSAAPGDWIRAVDYHESVAGPLDRDFLDGLRLGVPVRVQHRSGALWVLDSAALHHVGQRIPLDSEDVERDPAGVPNGRLWRFDSRLRPGLPATDGRRHRDALGRVRDTLLSHGITGVTDATPDTDAAAIAELAAVRPLHVHVLGAPADLPLGRGQSRGPRKLLLRDHDLPAFDELCRTIDPGALGPRRAPVAVHCVTRESLVLTLAALRECGPRRGDRIEHASVAPADLDPLLVEAGVTVVTQPDFLRTRGDQYLASVDPDDLGCLYRWATLESAGVPVAASSDAPYGDPDPWTVLRTAAARRTEAGVVLGADDRVPASRALDSILRPLAGPGAAPRAVEVGAPATVCLLDRPLADALEPGGGSPVRLTVVDGAVVWSR</sequence>
<reference evidence="3" key="1">
    <citation type="journal article" date="2019" name="Int. J. Syst. Evol. Microbiol.">
        <title>The Global Catalogue of Microorganisms (GCM) 10K type strain sequencing project: providing services to taxonomists for standard genome sequencing and annotation.</title>
        <authorList>
            <consortium name="The Broad Institute Genomics Platform"/>
            <consortium name="The Broad Institute Genome Sequencing Center for Infectious Disease"/>
            <person name="Wu L."/>
            <person name="Ma J."/>
        </authorList>
    </citation>
    <scope>NUCLEOTIDE SEQUENCE [LARGE SCALE GENOMIC DNA]</scope>
    <source>
        <strain evidence="3">JCM 11882</strain>
    </source>
</reference>
<proteinExistence type="predicted"/>
<dbReference type="InterPro" id="IPR011059">
    <property type="entry name" value="Metal-dep_hydrolase_composite"/>
</dbReference>
<dbReference type="PANTHER" id="PTHR22642:SF2">
    <property type="entry name" value="PROTEIN LONG AFTER FAR-RED 3"/>
    <property type="match status" value="1"/>
</dbReference>
<gene>
    <name evidence="2" type="ORF">ACFO7U_05005</name>
</gene>